<dbReference type="InterPro" id="IPR050723">
    <property type="entry name" value="CFA/CMAS"/>
</dbReference>
<dbReference type="RefSeq" id="WP_135120744.1">
    <property type="nucleotide sequence ID" value="NZ_SPQZ01000004.1"/>
</dbReference>
<dbReference type="Pfam" id="PF02353">
    <property type="entry name" value="CMAS"/>
    <property type="match status" value="1"/>
</dbReference>
<reference evidence="8 9" key="1">
    <citation type="journal article" date="2018" name="J. Microbiol.">
        <title>Leifsonia flava sp. nov., a novel actinobacterium isolated from the rhizosphere of Aquilegia viridiflora.</title>
        <authorList>
            <person name="Cai Y."/>
            <person name="Tao W.Z."/>
            <person name="Ma Y.J."/>
            <person name="Cheng J."/>
            <person name="Zhang M.Y."/>
            <person name="Zhang Y.X."/>
        </authorList>
    </citation>
    <scope>NUCLEOTIDE SEQUENCE [LARGE SCALE GENOMIC DNA]</scope>
    <source>
        <strain evidence="8 9">SYP-B2174</strain>
    </source>
</reference>
<comment type="caution">
    <text evidence="8">The sequence shown here is derived from an EMBL/GenBank/DDBJ whole genome shotgun (WGS) entry which is preliminary data.</text>
</comment>
<evidence type="ECO:0000256" key="6">
    <source>
        <dbReference type="SAM" id="MobiDB-lite"/>
    </source>
</evidence>
<evidence type="ECO:0000313" key="8">
    <source>
        <dbReference type="EMBL" id="TFV96783.1"/>
    </source>
</evidence>
<dbReference type="InterPro" id="IPR003333">
    <property type="entry name" value="CMAS"/>
</dbReference>
<keyword evidence="3 8" id="KW-0808">Transferase</keyword>
<feature type="region of interest" description="Disordered" evidence="6">
    <location>
        <begin position="1"/>
        <end position="34"/>
    </location>
</feature>
<evidence type="ECO:0000256" key="4">
    <source>
        <dbReference type="ARBA" id="ARBA00022691"/>
    </source>
</evidence>
<dbReference type="Proteomes" id="UP000298127">
    <property type="component" value="Unassembled WGS sequence"/>
</dbReference>
<name>A0A4Y9QZX8_9MICO</name>
<dbReference type="PIRSF" id="PIRSF003085">
    <property type="entry name" value="CMAS"/>
    <property type="match status" value="1"/>
</dbReference>
<dbReference type="PANTHER" id="PTHR43667:SF1">
    <property type="entry name" value="CYCLOPROPANE-FATTY-ACYL-PHOSPHOLIPID SYNTHASE"/>
    <property type="match status" value="1"/>
</dbReference>
<dbReference type="GO" id="GO:0008610">
    <property type="term" value="P:lipid biosynthetic process"/>
    <property type="evidence" value="ECO:0007669"/>
    <property type="project" value="InterPro"/>
</dbReference>
<evidence type="ECO:0000256" key="2">
    <source>
        <dbReference type="ARBA" id="ARBA00022603"/>
    </source>
</evidence>
<dbReference type="SMART" id="SM00828">
    <property type="entry name" value="PKS_MT"/>
    <property type="match status" value="1"/>
</dbReference>
<dbReference type="GO" id="GO:0032259">
    <property type="term" value="P:methylation"/>
    <property type="evidence" value="ECO:0007669"/>
    <property type="project" value="UniProtKB-KW"/>
</dbReference>
<dbReference type="GO" id="GO:0008168">
    <property type="term" value="F:methyltransferase activity"/>
    <property type="evidence" value="ECO:0007669"/>
    <property type="project" value="UniProtKB-KW"/>
</dbReference>
<evidence type="ECO:0000256" key="3">
    <source>
        <dbReference type="ARBA" id="ARBA00022679"/>
    </source>
</evidence>
<dbReference type="AlphaFoldDB" id="A0A4Y9QZX8"/>
<dbReference type="Gene3D" id="3.40.50.150">
    <property type="entry name" value="Vaccinia Virus protein VP39"/>
    <property type="match status" value="1"/>
</dbReference>
<dbReference type="EMBL" id="SPQZ01000004">
    <property type="protein sequence ID" value="TFV96783.1"/>
    <property type="molecule type" value="Genomic_DNA"/>
</dbReference>
<organism evidence="8 9">
    <name type="scientific">Orlajensenia leifsoniae</name>
    <dbReference type="NCBI Taxonomy" id="2561933"/>
    <lineage>
        <taxon>Bacteria</taxon>
        <taxon>Bacillati</taxon>
        <taxon>Actinomycetota</taxon>
        <taxon>Actinomycetes</taxon>
        <taxon>Micrococcales</taxon>
        <taxon>Microbacteriaceae</taxon>
        <taxon>Orlajensenia</taxon>
    </lineage>
</organism>
<dbReference type="CDD" id="cd02440">
    <property type="entry name" value="AdoMet_MTases"/>
    <property type="match status" value="1"/>
</dbReference>
<dbReference type="InterPro" id="IPR029063">
    <property type="entry name" value="SAM-dependent_MTases_sf"/>
</dbReference>
<dbReference type="InterPro" id="IPR020803">
    <property type="entry name" value="MeTfrase_dom"/>
</dbReference>
<feature type="compositionally biased region" description="Low complexity" evidence="6">
    <location>
        <begin position="9"/>
        <end position="27"/>
    </location>
</feature>
<dbReference type="SUPFAM" id="SSF53335">
    <property type="entry name" value="S-adenosyl-L-methionine-dependent methyltransferases"/>
    <property type="match status" value="1"/>
</dbReference>
<proteinExistence type="inferred from homology"/>
<evidence type="ECO:0000256" key="5">
    <source>
        <dbReference type="ARBA" id="ARBA00023098"/>
    </source>
</evidence>
<sequence>MTTFKERPTGSPDPGGSHSPHSPHSPSVTDAAARAEATGKYTLAEVLEILAGGHLPLRFTAYDGSSAGPADAPLGIELKNPRGTTYLATSRGDLGLGRAYIAGDLEIHGVHPGDPYDLLRALADDLVFKLPSPRVLAQIVRSIGVEHLRPIAPPPQEAPPRWRRVAEGLRHSKSRDAEAIHHHYDVSNTFYEWVLGPSMTYTCACYPTLDASLDEAQENKYRLVFEKLRLKSGDRLLDVGCGWGGMVRYAARRGVKATGVTLSEEQTTWAQRAIADEGLADLAEVRFGDYRDIRESGFDAVSSIGLLEHIGVRNYSSYFRFLQSRLRPGGLLLNHCITRPENTHTPSTRGFIDRYVFPDGELTGSGRIITEAQDAGLEVLHEENLRQHYALTLRDWCANLVEHWDEAVAEVGLPTAKVWGLYMAGSRLAFEVGGIQLHQVLATRPDPRAGVGEGLPLRPWWTA</sequence>
<keyword evidence="2 8" id="KW-0489">Methyltransferase</keyword>
<evidence type="ECO:0000256" key="1">
    <source>
        <dbReference type="ARBA" id="ARBA00010815"/>
    </source>
</evidence>
<keyword evidence="4" id="KW-0949">S-adenosyl-L-methionine</keyword>
<comment type="similarity">
    <text evidence="1">Belongs to the CFA/CMAS family.</text>
</comment>
<evidence type="ECO:0000313" key="9">
    <source>
        <dbReference type="Proteomes" id="UP000298127"/>
    </source>
</evidence>
<keyword evidence="9" id="KW-1185">Reference proteome</keyword>
<feature type="domain" description="Polyketide synthase-like methyltransferase" evidence="7">
    <location>
        <begin position="190"/>
        <end position="445"/>
    </location>
</feature>
<keyword evidence="5" id="KW-0443">Lipid metabolism</keyword>
<gene>
    <name evidence="8" type="ORF">E4M00_11960</name>
</gene>
<dbReference type="PANTHER" id="PTHR43667">
    <property type="entry name" value="CYCLOPROPANE-FATTY-ACYL-PHOSPHOLIPID SYNTHASE"/>
    <property type="match status" value="1"/>
</dbReference>
<evidence type="ECO:0000259" key="7">
    <source>
        <dbReference type="SMART" id="SM00828"/>
    </source>
</evidence>
<accession>A0A4Y9QZX8</accession>
<protein>
    <submittedName>
        <fullName evidence="8">Methyltransferase domain-containing protein</fullName>
    </submittedName>
</protein>